<dbReference type="InterPro" id="IPR003441">
    <property type="entry name" value="NAC-dom"/>
</dbReference>
<dbReference type="Pfam" id="PF02365">
    <property type="entry name" value="NAM"/>
    <property type="match status" value="1"/>
</dbReference>
<keyword evidence="7" id="KW-1185">Reference proteome</keyword>
<organism evidence="6 7">
    <name type="scientific">Solanum tuberosum</name>
    <name type="common">Potato</name>
    <dbReference type="NCBI Taxonomy" id="4113"/>
    <lineage>
        <taxon>Eukaryota</taxon>
        <taxon>Viridiplantae</taxon>
        <taxon>Streptophyta</taxon>
        <taxon>Embryophyta</taxon>
        <taxon>Tracheophyta</taxon>
        <taxon>Spermatophyta</taxon>
        <taxon>Magnoliopsida</taxon>
        <taxon>eudicotyledons</taxon>
        <taxon>Gunneridae</taxon>
        <taxon>Pentapetalae</taxon>
        <taxon>asterids</taxon>
        <taxon>lamiids</taxon>
        <taxon>Solanales</taxon>
        <taxon>Solanaceae</taxon>
        <taxon>Solanoideae</taxon>
        <taxon>Solaneae</taxon>
        <taxon>Solanum</taxon>
    </lineage>
</organism>
<evidence type="ECO:0000256" key="4">
    <source>
        <dbReference type="ARBA" id="ARBA00023242"/>
    </source>
</evidence>
<dbReference type="InterPro" id="IPR044799">
    <property type="entry name" value="SOG1-like"/>
</dbReference>
<proteinExistence type="predicted"/>
<name>A0ABQ7UA17_SOLTU</name>
<protein>
    <recommendedName>
        <fullName evidence="5">NAC domain-containing protein</fullName>
    </recommendedName>
</protein>
<dbReference type="PANTHER" id="PTHR31079:SF9">
    <property type="entry name" value="SUPPRESSOR OF GAMMA RESPONSE 1"/>
    <property type="match status" value="1"/>
</dbReference>
<evidence type="ECO:0000313" key="6">
    <source>
        <dbReference type="EMBL" id="KAH0743191.1"/>
    </source>
</evidence>
<reference evidence="6 7" key="1">
    <citation type="journal article" date="2021" name="bioRxiv">
        <title>Chromosome-scale and haplotype-resolved genome assembly of a tetraploid potato cultivar.</title>
        <authorList>
            <person name="Sun H."/>
            <person name="Jiao W.-B."/>
            <person name="Krause K."/>
            <person name="Campoy J.A."/>
            <person name="Goel M."/>
            <person name="Folz-Donahue K."/>
            <person name="Kukat C."/>
            <person name="Huettel B."/>
            <person name="Schneeberger K."/>
        </authorList>
    </citation>
    <scope>NUCLEOTIDE SEQUENCE [LARGE SCALE GENOMIC DNA]</scope>
    <source>
        <strain evidence="6">SolTubOtavaFocal</strain>
        <tissue evidence="6">Leaves</tissue>
    </source>
</reference>
<sequence>MKVSHDWPGLPRGVKFDPTDQEIIWHLLGKVKGGDRNSHPFIDEFIPTVDEDDGICYTHPQNLPGIQIIAFIADYERILGAEIVEEMTKIKNMKEKQWRRKREEEECGTHS</sequence>
<evidence type="ECO:0000256" key="2">
    <source>
        <dbReference type="ARBA" id="ARBA00023125"/>
    </source>
</evidence>
<keyword evidence="1" id="KW-0805">Transcription regulation</keyword>
<gene>
    <name evidence="6" type="ORF">KY290_031184</name>
</gene>
<accession>A0ABQ7UA17</accession>
<evidence type="ECO:0000256" key="1">
    <source>
        <dbReference type="ARBA" id="ARBA00023015"/>
    </source>
</evidence>
<dbReference type="Proteomes" id="UP000826656">
    <property type="component" value="Unassembled WGS sequence"/>
</dbReference>
<feature type="domain" description="NAC" evidence="5">
    <location>
        <begin position="10"/>
        <end position="111"/>
    </location>
</feature>
<dbReference type="InterPro" id="IPR036093">
    <property type="entry name" value="NAC_dom_sf"/>
</dbReference>
<dbReference type="SUPFAM" id="SSF101941">
    <property type="entry name" value="NAC domain"/>
    <property type="match status" value="1"/>
</dbReference>
<dbReference type="EMBL" id="JAIVGD010000023">
    <property type="protein sequence ID" value="KAH0743191.1"/>
    <property type="molecule type" value="Genomic_DNA"/>
</dbReference>
<keyword evidence="4" id="KW-0539">Nucleus</keyword>
<evidence type="ECO:0000313" key="7">
    <source>
        <dbReference type="Proteomes" id="UP000826656"/>
    </source>
</evidence>
<keyword evidence="2" id="KW-0238">DNA-binding</keyword>
<evidence type="ECO:0000256" key="3">
    <source>
        <dbReference type="ARBA" id="ARBA00023163"/>
    </source>
</evidence>
<keyword evidence="3" id="KW-0804">Transcription</keyword>
<evidence type="ECO:0000259" key="5">
    <source>
        <dbReference type="PROSITE" id="PS51005"/>
    </source>
</evidence>
<dbReference type="PROSITE" id="PS51005">
    <property type="entry name" value="NAC"/>
    <property type="match status" value="1"/>
</dbReference>
<dbReference type="PANTHER" id="PTHR31079">
    <property type="entry name" value="NAC DOMAIN-CONTAINING PROTEIN 73"/>
    <property type="match status" value="1"/>
</dbReference>
<comment type="caution">
    <text evidence="6">The sequence shown here is derived from an EMBL/GenBank/DDBJ whole genome shotgun (WGS) entry which is preliminary data.</text>
</comment>